<dbReference type="EMBL" id="CP002198">
    <property type="protein sequence ID" value="ADN14426.1"/>
    <property type="molecule type" value="Genomic_DNA"/>
</dbReference>
<dbReference type="OrthoDB" id="464730at2"/>
<dbReference type="Proteomes" id="UP000008206">
    <property type="component" value="Chromosome"/>
</dbReference>
<dbReference type="eggNOG" id="ENOG5033HF5">
    <property type="taxonomic scope" value="Bacteria"/>
</dbReference>
<dbReference type="AlphaFoldDB" id="E0UGU5"/>
<dbReference type="HOGENOM" id="CLU_203775_2_0_3"/>
<proteinExistence type="predicted"/>
<dbReference type="KEGG" id="cyj:Cyan7822_2452"/>
<protein>
    <submittedName>
        <fullName evidence="1">Uncharacterized protein</fullName>
    </submittedName>
</protein>
<keyword evidence="2" id="KW-1185">Reference proteome</keyword>
<gene>
    <name evidence="1" type="ordered locus">Cyan7822_2452</name>
</gene>
<organism evidence="1 2">
    <name type="scientific">Gloeothece verrucosa (strain PCC 7822)</name>
    <name type="common">Cyanothece sp. (strain PCC 7822)</name>
    <dbReference type="NCBI Taxonomy" id="497965"/>
    <lineage>
        <taxon>Bacteria</taxon>
        <taxon>Bacillati</taxon>
        <taxon>Cyanobacteriota</taxon>
        <taxon>Cyanophyceae</taxon>
        <taxon>Oscillatoriophycideae</taxon>
        <taxon>Chroococcales</taxon>
        <taxon>Aphanothecaceae</taxon>
        <taxon>Gloeothece</taxon>
        <taxon>Gloeothece verrucosa</taxon>
    </lineage>
</organism>
<evidence type="ECO:0000313" key="1">
    <source>
        <dbReference type="EMBL" id="ADN14426.1"/>
    </source>
</evidence>
<sequence>MSNKPTIPDPSVNARLINNLRRAGLDFEEVGLQLEEVIAKFDANLRQQKLQRIKQKQQS</sequence>
<name>E0UGU5_GLOV7</name>
<accession>E0UGU5</accession>
<evidence type="ECO:0000313" key="2">
    <source>
        <dbReference type="Proteomes" id="UP000008206"/>
    </source>
</evidence>
<reference evidence="2" key="1">
    <citation type="journal article" date="2011" name="MBio">
        <title>Novel metabolic attributes of the genus Cyanothece, comprising a group of unicellular nitrogen-fixing Cyanobacteria.</title>
        <authorList>
            <person name="Bandyopadhyay A."/>
            <person name="Elvitigala T."/>
            <person name="Welsh E."/>
            <person name="Stockel J."/>
            <person name="Liberton M."/>
            <person name="Min H."/>
            <person name="Sherman L.A."/>
            <person name="Pakrasi H.B."/>
        </authorList>
    </citation>
    <scope>NUCLEOTIDE SEQUENCE [LARGE SCALE GENOMIC DNA]</scope>
    <source>
        <strain evidence="2">PCC 7822</strain>
    </source>
</reference>
<dbReference type="RefSeq" id="WP_013322531.1">
    <property type="nucleotide sequence ID" value="NC_014501.1"/>
</dbReference>